<evidence type="ECO:0000259" key="1">
    <source>
        <dbReference type="Pfam" id="PF13610"/>
    </source>
</evidence>
<dbReference type="InterPro" id="IPR032874">
    <property type="entry name" value="DDE_dom"/>
</dbReference>
<proteinExistence type="predicted"/>
<reference evidence="2 3" key="1">
    <citation type="submission" date="2019-01" db="EMBL/GenBank/DDBJ databases">
        <authorList>
            <person name="Brito A."/>
        </authorList>
    </citation>
    <scope>NUCLEOTIDE SEQUENCE [LARGE SCALE GENOMIC DNA]</scope>
    <source>
        <strain evidence="2">1</strain>
    </source>
</reference>
<name>A0A563VZ32_9CYAN</name>
<accession>A0A563VZ32</accession>
<dbReference type="EMBL" id="CAACVJ010000427">
    <property type="protein sequence ID" value="VEP16691.1"/>
    <property type="molecule type" value="Genomic_DNA"/>
</dbReference>
<feature type="domain" description="DDE" evidence="1">
    <location>
        <begin position="2"/>
        <end position="45"/>
    </location>
</feature>
<dbReference type="Pfam" id="PF13610">
    <property type="entry name" value="DDE_Tnp_IS240"/>
    <property type="match status" value="1"/>
</dbReference>
<sequence>MNNLVEQDHRGIKKITNAGLGYKSFHTSWKTIRGIEIMRMIYKGQVEGVAKNDVLGQKKFVESLFGITV</sequence>
<gene>
    <name evidence="2" type="ORF">H1P_4830001</name>
</gene>
<evidence type="ECO:0000313" key="3">
    <source>
        <dbReference type="Proteomes" id="UP000320055"/>
    </source>
</evidence>
<dbReference type="Proteomes" id="UP000320055">
    <property type="component" value="Unassembled WGS sequence"/>
</dbReference>
<protein>
    <submittedName>
        <fullName evidence="2">Integrase, catalytic region</fullName>
    </submittedName>
</protein>
<organism evidence="2 3">
    <name type="scientific">Hyella patelloides LEGE 07179</name>
    <dbReference type="NCBI Taxonomy" id="945734"/>
    <lineage>
        <taxon>Bacteria</taxon>
        <taxon>Bacillati</taxon>
        <taxon>Cyanobacteriota</taxon>
        <taxon>Cyanophyceae</taxon>
        <taxon>Pleurocapsales</taxon>
        <taxon>Hyellaceae</taxon>
        <taxon>Hyella</taxon>
    </lineage>
</organism>
<evidence type="ECO:0000313" key="2">
    <source>
        <dbReference type="EMBL" id="VEP16691.1"/>
    </source>
</evidence>
<dbReference type="AlphaFoldDB" id="A0A563VZ32"/>
<keyword evidence="3" id="KW-1185">Reference proteome</keyword>